<evidence type="ECO:0000313" key="2">
    <source>
        <dbReference type="EMBL" id="RAJ00939.1"/>
    </source>
</evidence>
<protein>
    <submittedName>
        <fullName evidence="1">AAA domain-containing protein</fullName>
    </submittedName>
</protein>
<gene>
    <name evidence="2" type="ORF">DET54_102426</name>
    <name evidence="1" type="ORF">DET56_106297</name>
</gene>
<dbReference type="OrthoDB" id="9799092at2"/>
<organism evidence="1 3">
    <name type="scientific">Paenibacillus pabuli</name>
    <dbReference type="NCBI Taxonomy" id="1472"/>
    <lineage>
        <taxon>Bacteria</taxon>
        <taxon>Bacillati</taxon>
        <taxon>Bacillota</taxon>
        <taxon>Bacilli</taxon>
        <taxon>Bacillales</taxon>
        <taxon>Paenibacillaceae</taxon>
        <taxon>Paenibacillus</taxon>
    </lineage>
</organism>
<evidence type="ECO:0000313" key="3">
    <source>
        <dbReference type="Proteomes" id="UP000247078"/>
    </source>
</evidence>
<dbReference type="AlphaFoldDB" id="A0A855XWA8"/>
<reference evidence="1 3" key="1">
    <citation type="submission" date="2018-05" db="EMBL/GenBank/DDBJ databases">
        <title>Freshwater and sediment microbial communities from various areas in North America, analyzing microbe dynamics in response to fracking.</title>
        <authorList>
            <person name="Lamendella R."/>
        </authorList>
    </citation>
    <scope>NUCLEOTIDE SEQUENCE [LARGE SCALE GENOMIC DNA]</scope>
    <source>
        <strain evidence="1 3">DB-3</strain>
        <strain evidence="2 4">NG-13</strain>
    </source>
</reference>
<keyword evidence="4" id="KW-1185">Reference proteome</keyword>
<dbReference type="Proteomes" id="UP000248827">
    <property type="component" value="Unassembled WGS sequence"/>
</dbReference>
<dbReference type="InterPro" id="IPR027417">
    <property type="entry name" value="P-loop_NTPase"/>
</dbReference>
<evidence type="ECO:0000313" key="4">
    <source>
        <dbReference type="Proteomes" id="UP000248827"/>
    </source>
</evidence>
<dbReference type="Gene3D" id="3.40.50.300">
    <property type="entry name" value="P-loop containing nucleotide triphosphate hydrolases"/>
    <property type="match status" value="1"/>
</dbReference>
<dbReference type="EMBL" id="QLLI01000002">
    <property type="protein sequence ID" value="RAJ00939.1"/>
    <property type="molecule type" value="Genomic_DNA"/>
</dbReference>
<proteinExistence type="predicted"/>
<name>A0A855XWA8_9BACL</name>
<dbReference type="SUPFAM" id="SSF52540">
    <property type="entry name" value="P-loop containing nucleoside triphosphate hydrolases"/>
    <property type="match status" value="1"/>
</dbReference>
<dbReference type="EMBL" id="QGTZ01000006">
    <property type="protein sequence ID" value="PWW39911.1"/>
    <property type="molecule type" value="Genomic_DNA"/>
</dbReference>
<dbReference type="Pfam" id="PF13238">
    <property type="entry name" value="AAA_18"/>
    <property type="match status" value="1"/>
</dbReference>
<evidence type="ECO:0000313" key="1">
    <source>
        <dbReference type="EMBL" id="PWW39911.1"/>
    </source>
</evidence>
<comment type="caution">
    <text evidence="1">The sequence shown here is derived from an EMBL/GenBank/DDBJ whole genome shotgun (WGS) entry which is preliminary data.</text>
</comment>
<dbReference type="Proteomes" id="UP000247078">
    <property type="component" value="Unassembled WGS sequence"/>
</dbReference>
<accession>A0A855XWA8</accession>
<sequence>MIIMINGSFGSGKTSTSQKLQPLIPNSMIYDPEEIGYMLRKIITEDIYFEEERTDDFQDIELWRILVVQTAQELMNRYKKHLIVPMTIYKSKNFNYILNGFRSIDRDTFHFCLLASEETIKKRIEKRGDKFDVWYQKQTNAGVIAFKDIKFEEHIDTDNKETEEVIRIILRKISKINV</sequence>